<sequence>MPPGRPIVSDCNLSKNVASFIDSILKPPAMKHPSYIKNTYDFVDKIAKLVIPDGCLLITLDVERMYTNIDHAKGLNAVPCVWMETRTDTNQASNQPSPNKIITPATVWHSQNYGRFSCCGVIKAFEVMINKTGDIEFQVWNITEPVTKTATFLGYYRAHVDIKNGMNQTIEIPFYEQMPIRDGNAIGWIADESDIIMWATSENLTDEADSDYLFQDLSEWSKPFANRPTFFSSLLNQHTFSNKGIERRVFGIRPVVNPGYTVKIENLPLSIPLYNKLTRVNKELYSLWLSGVPDLEKSIYITVDVQINPNDGYFGYDNETGRVIVKKRLIKARFEIPYEIKFTVSDGCHSDQTASLHVYVFNDDHRIKLPVCQIKELRGVPPSAMWNQEELDNVPKVTEVGCPAPKIAIPPEKQYAGHKDLIFGWGQTSTGRSMVKFKTGGKLPATHRIRMYELKGAKPNFYEVGKSFKFYIYARFTRDYGIRYYVGPETGHANVTVKKDTLHGLEGTTYELVVSVKDTCTATNKTIKIYIVTSVTSTTSTTTTTKPTTITTEPTTTTTTTTTKPTTTTTKPTTSTTATTTTATTTNTTTTTKPTYSTAKPTTTTTTTLSPELYTRSTAATCSYVSLAVEVAVGFMVALCHTFT</sequence>
<dbReference type="PANTHER" id="PTHR22917:SF6">
    <property type="entry name" value="EG:8D8.2 PROTEIN-RELATED"/>
    <property type="match status" value="1"/>
</dbReference>
<dbReference type="InterPro" id="IPR051298">
    <property type="entry name" value="Heme_transport/Cell_adhesion"/>
</dbReference>
<comment type="caution">
    <text evidence="2">The sequence shown here is derived from an EMBL/GenBank/DDBJ whole genome shotgun (WGS) entry which is preliminary data.</text>
</comment>
<evidence type="ECO:0000313" key="2">
    <source>
        <dbReference type="EMBL" id="KAK2143668.1"/>
    </source>
</evidence>
<proteinExistence type="predicted"/>
<dbReference type="Proteomes" id="UP001208570">
    <property type="component" value="Unassembled WGS sequence"/>
</dbReference>
<evidence type="ECO:0000313" key="3">
    <source>
        <dbReference type="Proteomes" id="UP001208570"/>
    </source>
</evidence>
<name>A0AAD9J0B2_9ANNE</name>
<evidence type="ECO:0000256" key="1">
    <source>
        <dbReference type="SAM" id="MobiDB-lite"/>
    </source>
</evidence>
<reference evidence="2" key="1">
    <citation type="journal article" date="2023" name="Mol. Biol. Evol.">
        <title>Third-Generation Sequencing Reveals the Adaptive Role of the Epigenome in Three Deep-Sea Polychaetes.</title>
        <authorList>
            <person name="Perez M."/>
            <person name="Aroh O."/>
            <person name="Sun Y."/>
            <person name="Lan Y."/>
            <person name="Juniper S.K."/>
            <person name="Young C.R."/>
            <person name="Angers B."/>
            <person name="Qian P.Y."/>
        </authorList>
    </citation>
    <scope>NUCLEOTIDE SEQUENCE</scope>
    <source>
        <strain evidence="2">P08H-3</strain>
    </source>
</reference>
<feature type="region of interest" description="Disordered" evidence="1">
    <location>
        <begin position="540"/>
        <end position="606"/>
    </location>
</feature>
<gene>
    <name evidence="2" type="ORF">LSH36_823g02003</name>
</gene>
<dbReference type="PANTHER" id="PTHR22917">
    <property type="entry name" value="HEMOPEXIN DOMAIN-CONTAINING PROTEIN"/>
    <property type="match status" value="1"/>
</dbReference>
<dbReference type="EMBL" id="JAODUP010000823">
    <property type="protein sequence ID" value="KAK2143668.1"/>
    <property type="molecule type" value="Genomic_DNA"/>
</dbReference>
<organism evidence="2 3">
    <name type="scientific">Paralvinella palmiformis</name>
    <dbReference type="NCBI Taxonomy" id="53620"/>
    <lineage>
        <taxon>Eukaryota</taxon>
        <taxon>Metazoa</taxon>
        <taxon>Spiralia</taxon>
        <taxon>Lophotrochozoa</taxon>
        <taxon>Annelida</taxon>
        <taxon>Polychaeta</taxon>
        <taxon>Sedentaria</taxon>
        <taxon>Canalipalpata</taxon>
        <taxon>Terebellida</taxon>
        <taxon>Terebelliformia</taxon>
        <taxon>Alvinellidae</taxon>
        <taxon>Paralvinella</taxon>
    </lineage>
</organism>
<dbReference type="AlphaFoldDB" id="A0AAD9J0B2"/>
<protein>
    <submittedName>
        <fullName evidence="2">Uncharacterized protein</fullName>
    </submittedName>
</protein>
<accession>A0AAD9J0B2</accession>
<keyword evidence="3" id="KW-1185">Reference proteome</keyword>